<organism evidence="2 3">
    <name type="scientific">Phytophthora nicotianae P1976</name>
    <dbReference type="NCBI Taxonomy" id="1317066"/>
    <lineage>
        <taxon>Eukaryota</taxon>
        <taxon>Sar</taxon>
        <taxon>Stramenopiles</taxon>
        <taxon>Oomycota</taxon>
        <taxon>Peronosporomycetes</taxon>
        <taxon>Peronosporales</taxon>
        <taxon>Peronosporaceae</taxon>
        <taxon>Phytophthora</taxon>
    </lineage>
</organism>
<gene>
    <name evidence="2" type="ORF">F444_00281</name>
</gene>
<evidence type="ECO:0000313" key="3">
    <source>
        <dbReference type="Proteomes" id="UP000028582"/>
    </source>
</evidence>
<feature type="compositionally biased region" description="Polar residues" evidence="1">
    <location>
        <begin position="185"/>
        <end position="196"/>
    </location>
</feature>
<proteinExistence type="predicted"/>
<feature type="region of interest" description="Disordered" evidence="1">
    <location>
        <begin position="170"/>
        <end position="247"/>
    </location>
</feature>
<evidence type="ECO:0000313" key="2">
    <source>
        <dbReference type="EMBL" id="ETO86161.1"/>
    </source>
</evidence>
<protein>
    <submittedName>
        <fullName evidence="2">Uncharacterized protein</fullName>
    </submittedName>
</protein>
<feature type="compositionally biased region" description="Basic and acidic residues" evidence="1">
    <location>
        <begin position="210"/>
        <end position="232"/>
    </location>
</feature>
<feature type="non-terminal residue" evidence="2">
    <location>
        <position position="1"/>
    </location>
</feature>
<comment type="caution">
    <text evidence="2">The sequence shown here is derived from an EMBL/GenBank/DDBJ whole genome shotgun (WGS) entry which is preliminary data.</text>
</comment>
<dbReference type="AlphaFoldDB" id="A0A081B4V0"/>
<feature type="compositionally biased region" description="Polar residues" evidence="1">
    <location>
        <begin position="235"/>
        <end position="247"/>
    </location>
</feature>
<sequence>LGWKLPKTLRLFTARVTKPKSVGKPKVKKIDAFNGLAKHLIGNTKNEALREVELTGRNMQQRWRTYMCRFKKTLNANHTETGLDITRRELARGMPIPQKLEQMCPYYSRMKVLIDLKPNIAPSATLELGVSESDGSKDVEFSDLDGESTFIANAAPASPISSDVSTIQTATEMSSATHDRVASSDAMSTGDTQQRRSAARTGTAPGGSGNKRERVAPAEKLKCKSSKTEGRKQNKSSTTAPDTRMSLSTAYARNAEAKVDYLNKKLVEERRQ</sequence>
<evidence type="ECO:0000256" key="1">
    <source>
        <dbReference type="SAM" id="MobiDB-lite"/>
    </source>
</evidence>
<dbReference type="EMBL" id="ANJA01000064">
    <property type="protein sequence ID" value="ETO86161.1"/>
    <property type="molecule type" value="Genomic_DNA"/>
</dbReference>
<reference evidence="2 3" key="1">
    <citation type="submission" date="2013-11" db="EMBL/GenBank/DDBJ databases">
        <title>The Genome Sequence of Phytophthora parasitica P1976.</title>
        <authorList>
            <consortium name="The Broad Institute Genomics Platform"/>
            <person name="Russ C."/>
            <person name="Tyler B."/>
            <person name="Panabieres F."/>
            <person name="Shan W."/>
            <person name="Tripathy S."/>
            <person name="Grunwald N."/>
            <person name="Machado M."/>
            <person name="Johnson C.S."/>
            <person name="Walker B."/>
            <person name="Young S."/>
            <person name="Zeng Q."/>
            <person name="Gargeya S."/>
            <person name="Fitzgerald M."/>
            <person name="Haas B."/>
            <person name="Abouelleil A."/>
            <person name="Allen A.W."/>
            <person name="Alvarado L."/>
            <person name="Arachchi H.M."/>
            <person name="Berlin A.M."/>
            <person name="Chapman S.B."/>
            <person name="Gainer-Dewar J."/>
            <person name="Goldberg J."/>
            <person name="Griggs A."/>
            <person name="Gujja S."/>
            <person name="Hansen M."/>
            <person name="Howarth C."/>
            <person name="Imamovic A."/>
            <person name="Ireland A."/>
            <person name="Larimer J."/>
            <person name="McCowan C."/>
            <person name="Murphy C."/>
            <person name="Pearson M."/>
            <person name="Poon T.W."/>
            <person name="Priest M."/>
            <person name="Roberts A."/>
            <person name="Saif S."/>
            <person name="Shea T."/>
            <person name="Sisk P."/>
            <person name="Sykes S."/>
            <person name="Wortman J."/>
            <person name="Nusbaum C."/>
            <person name="Birren B."/>
        </authorList>
    </citation>
    <scope>NUCLEOTIDE SEQUENCE [LARGE SCALE GENOMIC DNA]</scope>
    <source>
        <strain evidence="2 3">P1976</strain>
    </source>
</reference>
<dbReference type="Proteomes" id="UP000028582">
    <property type="component" value="Unassembled WGS sequence"/>
</dbReference>
<accession>A0A081B4V0</accession>
<name>A0A081B4V0_PHYNI</name>